<dbReference type="InterPro" id="IPR052789">
    <property type="entry name" value="SSUH2_homolog"/>
</dbReference>
<dbReference type="PANTHER" id="PTHR48465:SF1">
    <property type="entry name" value="PROTEIN SSUH2 HOMOLOG"/>
    <property type="match status" value="1"/>
</dbReference>
<proteinExistence type="predicted"/>
<reference evidence="1" key="2">
    <citation type="submission" date="2021-03" db="UniProtKB">
        <authorList>
            <consortium name="Ensembl"/>
        </authorList>
    </citation>
    <scope>IDENTIFICATION</scope>
</reference>
<organism evidence="1">
    <name type="scientific">Xenopus tropicalis</name>
    <name type="common">Western clawed frog</name>
    <name type="synonym">Silurana tropicalis</name>
    <dbReference type="NCBI Taxonomy" id="8364"/>
    <lineage>
        <taxon>Eukaryota</taxon>
        <taxon>Metazoa</taxon>
        <taxon>Chordata</taxon>
        <taxon>Craniata</taxon>
        <taxon>Vertebrata</taxon>
        <taxon>Euteleostomi</taxon>
        <taxon>Amphibia</taxon>
        <taxon>Batrachia</taxon>
        <taxon>Anura</taxon>
        <taxon>Pipoidea</taxon>
        <taxon>Pipidae</taxon>
        <taxon>Xenopodinae</taxon>
        <taxon>Xenopus</taxon>
        <taxon>Silurana</taxon>
    </lineage>
</organism>
<gene>
    <name evidence="1" type="primary">ssuh2</name>
</gene>
<dbReference type="InParanoid" id="A0A803JEF4"/>
<name>A0A803JEF4_XENTR</name>
<dbReference type="Xenbase" id="XB-GENE-988051">
    <property type="gene designation" value="ssuh2"/>
</dbReference>
<accession>A0A803JEF4</accession>
<dbReference type="GeneTree" id="ENSGT00940000163873"/>
<reference evidence="1" key="1">
    <citation type="journal article" date="2010" name="Science">
        <title>The genome of the Western clawed frog Xenopus tropicalis.</title>
        <authorList>
            <person name="Hellsten U."/>
            <person name="Harland R.M."/>
            <person name="Gilchrist M.J."/>
            <person name="Hendrix D."/>
            <person name="Jurka J."/>
            <person name="Kapitonov V."/>
            <person name="Ovcharenko I."/>
            <person name="Putnam N.H."/>
            <person name="Shu S."/>
            <person name="Taher L."/>
            <person name="Blitz I.L."/>
            <person name="Blumberg B."/>
            <person name="Dichmann D.S."/>
            <person name="Dubchak I."/>
            <person name="Amaya E."/>
            <person name="Detter J.C."/>
            <person name="Fletcher R."/>
            <person name="Gerhard D.S."/>
            <person name="Goodstein D."/>
            <person name="Graves T."/>
            <person name="Grigoriev I.V."/>
            <person name="Grimwood J."/>
            <person name="Kawashima T."/>
            <person name="Lindquist E."/>
            <person name="Lucas S.M."/>
            <person name="Mead P.E."/>
            <person name="Mitros T."/>
            <person name="Ogino H."/>
            <person name="Ohta Y."/>
            <person name="Poliakov A.V."/>
            <person name="Pollet N."/>
            <person name="Robert J."/>
            <person name="Salamov A."/>
            <person name="Sater A.K."/>
            <person name="Schmutz J."/>
            <person name="Terry A."/>
            <person name="Vize P.D."/>
            <person name="Warren W.C."/>
            <person name="Wells D."/>
            <person name="Wills A."/>
            <person name="Wilson R.K."/>
            <person name="Zimmerman L.B."/>
            <person name="Zorn A.M."/>
            <person name="Grainger R."/>
            <person name="Grammer T."/>
            <person name="Khokha M.K."/>
            <person name="Richardson P.M."/>
            <person name="Rokhsar D.S."/>
        </authorList>
    </citation>
    <scope>NUCLEOTIDE SEQUENCE [LARGE SCALE GENOMIC DNA]</scope>
    <source>
        <strain evidence="1">Nigerian</strain>
    </source>
</reference>
<dbReference type="FunCoup" id="A0A803JEF4">
    <property type="interactions" value="1039"/>
</dbReference>
<dbReference type="Ensembl" id="ENSXETT00000109012">
    <property type="protein sequence ID" value="ENSXETP00000106270"/>
    <property type="gene ID" value="ENSXETG00000015781"/>
</dbReference>
<sequence length="468" mass="51381">MFLPLPSISICKGTSGRGTIYIFCHSLYITFSRNMEGNYYGSVAQPHLMGQPSQPMMNAYPGVNTMYGPPPSQSMGAAPFVAPVSPYPNLNSSLAAPTYPPVGMDSPSAPLLGPGAIGPTAPSSDMFGPVPGYEGIGDNSGRFLPPPPPALIPGPAVPSPENAEWTIPCISEDAAKEAFLQYAKESCCYGTSPAQDMVFKEFTSFNTYRYRLETFTESREFNWQTKPFDGHAADVGVHGTPPQPWDIPVQYPALFKDDEKKMPVPGTSSIKTCPQCMGIGKTTCTKCAGTGRVQCTWCHGTGHRDGEDSCSTCQGHGTESCRTCSGAMQCCQGCSGKGKVVNFIQLTVTWKNNIFEFVADHNSDFQTDLFKKVTGEKLFTDEQHLVSPLVTFPKQSINKASQDGQNEHYNTFSSTSRILRQRQTIELLPLTKVHYTWEGSPYSYFVYGRENKVYTKNYPEKCWFCNLL</sequence>
<dbReference type="PANTHER" id="PTHR48465">
    <property type="entry name" value="PROTEIN SSUH2 HOMOLOG"/>
    <property type="match status" value="1"/>
</dbReference>
<dbReference type="AlphaFoldDB" id="A0A803JEF4"/>
<protein>
    <submittedName>
        <fullName evidence="1">Ssu-2 homolog</fullName>
    </submittedName>
</protein>
<dbReference type="Bgee" id="ENSXETG00000015781">
    <property type="expression patterns" value="Expressed in neurula embryo and 17 other cell types or tissues"/>
</dbReference>
<evidence type="ECO:0000313" key="1">
    <source>
        <dbReference type="Ensembl" id="ENSXETP00000106270"/>
    </source>
</evidence>